<accession>A0A0B0H6M0</accession>
<dbReference type="EMBL" id="JRAA01000001">
    <property type="protein sequence ID" value="KHF25828.1"/>
    <property type="molecule type" value="Genomic_DNA"/>
</dbReference>
<gene>
    <name evidence="3" type="ORF">JV46_19670</name>
</gene>
<feature type="domain" description="DUF6866" evidence="2">
    <location>
        <begin position="165"/>
        <end position="344"/>
    </location>
</feature>
<evidence type="ECO:0000259" key="2">
    <source>
        <dbReference type="Pfam" id="PF21740"/>
    </source>
</evidence>
<sequence length="349" mass="39994">MSVGIEKLIETVQHNCDIADAQHGGDYTMCTYLMKMREYFRWVGGYGFSDRIPADELGDWLESREGRFNELEEADFSSIEVDGRQADPFDAELINSWLNPHGLVYSAGLENCARAHFYLAHLDSSEQQQDGYSLHISGKELARGLNSPPAMMQESTIYLRREALRRLMWERLETWRWNSLDNPMGRAFACYDLETDIEEALSLIADHELESVRQHEIGEYLAGQMLGDKWNHLLMAVSGTPAELMMRGLRDHLADCLATIPYLVEDGRESSIHFLLGNLSGMRAQLFPSLRVEYEKWRESGDRRGLLELSKRGQDHWQQPAESLLVFDEGDPHLRHQVEEAVNNAIMKA</sequence>
<dbReference type="InterPro" id="IPR049199">
    <property type="entry name" value="DUF6866_N"/>
</dbReference>
<name>A0A0B0H6M0_SOVGS</name>
<dbReference type="PATRIC" id="fig|2340.3.peg.342"/>
<dbReference type="AlphaFoldDB" id="A0A0B0H6M0"/>
<protein>
    <submittedName>
        <fullName evidence="3">Uncharacterized protein</fullName>
    </submittedName>
</protein>
<comment type="caution">
    <text evidence="3">The sequence shown here is derived from an EMBL/GenBank/DDBJ whole genome shotgun (WGS) entry which is preliminary data.</text>
</comment>
<feature type="domain" description="DUF6866" evidence="1">
    <location>
        <begin position="7"/>
        <end position="160"/>
    </location>
</feature>
<dbReference type="OrthoDB" id="9777679at2"/>
<evidence type="ECO:0000259" key="1">
    <source>
        <dbReference type="Pfam" id="PF21739"/>
    </source>
</evidence>
<dbReference type="NCBIfam" id="NF045620">
    <property type="entry name" value="Sfum_1244_fam"/>
    <property type="match status" value="1"/>
</dbReference>
<proteinExistence type="predicted"/>
<dbReference type="Pfam" id="PF21739">
    <property type="entry name" value="DUF6866_N"/>
    <property type="match status" value="1"/>
</dbReference>
<dbReference type="Proteomes" id="UP000030856">
    <property type="component" value="Unassembled WGS sequence"/>
</dbReference>
<dbReference type="RefSeq" id="WP_043115509.1">
    <property type="nucleotide sequence ID" value="NZ_JRAA01000001.1"/>
</dbReference>
<reference evidence="3 4" key="1">
    <citation type="journal article" date="2014" name="BMC Genomics">
        <title>The genome of the intracellular bacterium of the coastal bivalve, Solemya velum: a blueprint for thriving in and out of symbiosis.</title>
        <authorList>
            <person name="Dmytrenko O."/>
            <person name="Russell S.L."/>
            <person name="Loo W.T."/>
            <person name="Fontanez K.M."/>
            <person name="Liao L."/>
            <person name="Roeselers G."/>
            <person name="Sharma R."/>
            <person name="Stewart F.J."/>
            <person name="Newton I.L."/>
            <person name="Woyke T."/>
            <person name="Wu D."/>
            <person name="Lang J.M."/>
            <person name="Eisen J.A."/>
            <person name="Cavanaugh C.M."/>
        </authorList>
    </citation>
    <scope>NUCLEOTIDE SEQUENCE [LARGE SCALE GENOMIC DNA]</scope>
    <source>
        <strain evidence="3 4">WH</strain>
    </source>
</reference>
<keyword evidence="4" id="KW-1185">Reference proteome</keyword>
<dbReference type="InterPro" id="IPR054640">
    <property type="entry name" value="Sfum_1244-like"/>
</dbReference>
<dbReference type="Pfam" id="PF21740">
    <property type="entry name" value="DUF6866_C"/>
    <property type="match status" value="1"/>
</dbReference>
<evidence type="ECO:0000313" key="3">
    <source>
        <dbReference type="EMBL" id="KHF25828.1"/>
    </source>
</evidence>
<dbReference type="STRING" id="2340.JV46_19670"/>
<evidence type="ECO:0000313" key="4">
    <source>
        <dbReference type="Proteomes" id="UP000030856"/>
    </source>
</evidence>
<organism evidence="3 4">
    <name type="scientific">Solemya velum gill symbiont</name>
    <dbReference type="NCBI Taxonomy" id="2340"/>
    <lineage>
        <taxon>Bacteria</taxon>
        <taxon>Pseudomonadati</taxon>
        <taxon>Pseudomonadota</taxon>
        <taxon>Gammaproteobacteria</taxon>
        <taxon>sulfur-oxidizing symbionts</taxon>
    </lineage>
</organism>
<dbReference type="InterPro" id="IPR049200">
    <property type="entry name" value="DUF6866_C"/>
</dbReference>